<keyword evidence="2" id="KW-1185">Reference proteome</keyword>
<comment type="caution">
    <text evidence="1">The sequence shown here is derived from an EMBL/GenBank/DDBJ whole genome shotgun (WGS) entry which is preliminary data.</text>
</comment>
<name>A0A4C1YHL9_EUMVA</name>
<dbReference type="AlphaFoldDB" id="A0A4C1YHL9"/>
<accession>A0A4C1YHL9</accession>
<evidence type="ECO:0000313" key="1">
    <source>
        <dbReference type="EMBL" id="GBP74494.1"/>
    </source>
</evidence>
<proteinExistence type="predicted"/>
<sequence>MRRPKNRGDVANPSNLAGSRVTSECFFASGSRDDALRVRLFGFNGHESRHSAGRCKNFKQRGVPMSEEDFHFVYLTASRLNANSLCRGRKEITQRLAVCVNVGNFLDTTRAEVKTVFLGDFVRRAARRFDQGSR</sequence>
<evidence type="ECO:0000313" key="2">
    <source>
        <dbReference type="Proteomes" id="UP000299102"/>
    </source>
</evidence>
<reference evidence="1 2" key="1">
    <citation type="journal article" date="2019" name="Commun. Biol.">
        <title>The bagworm genome reveals a unique fibroin gene that provides high tensile strength.</title>
        <authorList>
            <person name="Kono N."/>
            <person name="Nakamura H."/>
            <person name="Ohtoshi R."/>
            <person name="Tomita M."/>
            <person name="Numata K."/>
            <person name="Arakawa K."/>
        </authorList>
    </citation>
    <scope>NUCLEOTIDE SEQUENCE [LARGE SCALE GENOMIC DNA]</scope>
</reference>
<dbReference type="Proteomes" id="UP000299102">
    <property type="component" value="Unassembled WGS sequence"/>
</dbReference>
<gene>
    <name evidence="1" type="ORF">EVAR_61980_1</name>
</gene>
<dbReference type="EMBL" id="BGZK01001210">
    <property type="protein sequence ID" value="GBP74494.1"/>
    <property type="molecule type" value="Genomic_DNA"/>
</dbReference>
<organism evidence="1 2">
    <name type="scientific">Eumeta variegata</name>
    <name type="common">Bagworm moth</name>
    <name type="synonym">Eumeta japonica</name>
    <dbReference type="NCBI Taxonomy" id="151549"/>
    <lineage>
        <taxon>Eukaryota</taxon>
        <taxon>Metazoa</taxon>
        <taxon>Ecdysozoa</taxon>
        <taxon>Arthropoda</taxon>
        <taxon>Hexapoda</taxon>
        <taxon>Insecta</taxon>
        <taxon>Pterygota</taxon>
        <taxon>Neoptera</taxon>
        <taxon>Endopterygota</taxon>
        <taxon>Lepidoptera</taxon>
        <taxon>Glossata</taxon>
        <taxon>Ditrysia</taxon>
        <taxon>Tineoidea</taxon>
        <taxon>Psychidae</taxon>
        <taxon>Oiketicinae</taxon>
        <taxon>Eumeta</taxon>
    </lineage>
</organism>
<protein>
    <submittedName>
        <fullName evidence="1">Uncharacterized protein</fullName>
    </submittedName>
</protein>